<evidence type="ECO:0000256" key="1">
    <source>
        <dbReference type="ARBA" id="ARBA00004123"/>
    </source>
</evidence>
<feature type="domain" description="Cyclic nucleotide-binding" evidence="8">
    <location>
        <begin position="215"/>
        <end position="306"/>
    </location>
</feature>
<comment type="caution">
    <text evidence="6">Lacks conserved residue(s) required for the propagation of feature annotation.</text>
</comment>
<feature type="domain" description="HIT" evidence="9">
    <location>
        <begin position="353"/>
        <end position="463"/>
    </location>
</feature>
<keyword evidence="4" id="KW-0238">DNA-binding</keyword>
<name>A0A9P1BUS0_9DINO</name>
<dbReference type="SUPFAM" id="SSF51206">
    <property type="entry name" value="cAMP-binding domain-like"/>
    <property type="match status" value="1"/>
</dbReference>
<dbReference type="PANTHER" id="PTHR12486:SF4">
    <property type="entry name" value="APRATAXIN"/>
    <property type="match status" value="1"/>
</dbReference>
<accession>A0A9P1BUS0</accession>
<dbReference type="GO" id="GO:0003725">
    <property type="term" value="F:double-stranded RNA binding"/>
    <property type="evidence" value="ECO:0007669"/>
    <property type="project" value="TreeGrafter"/>
</dbReference>
<proteinExistence type="predicted"/>
<dbReference type="InterPro" id="IPR018490">
    <property type="entry name" value="cNMP-bd_dom_sf"/>
</dbReference>
<reference evidence="10" key="1">
    <citation type="submission" date="2022-10" db="EMBL/GenBank/DDBJ databases">
        <authorList>
            <person name="Chen Y."/>
            <person name="Dougan E. K."/>
            <person name="Chan C."/>
            <person name="Rhodes N."/>
            <person name="Thang M."/>
        </authorList>
    </citation>
    <scope>NUCLEOTIDE SEQUENCE</scope>
</reference>
<dbReference type="InterPro" id="IPR000595">
    <property type="entry name" value="cNMP-bd_dom"/>
</dbReference>
<comment type="subcellular location">
    <subcellularLocation>
        <location evidence="1">Nucleus</location>
    </subcellularLocation>
</comment>
<keyword evidence="5" id="KW-0539">Nucleus</keyword>
<dbReference type="GO" id="GO:0030983">
    <property type="term" value="F:mismatched DNA binding"/>
    <property type="evidence" value="ECO:0007669"/>
    <property type="project" value="TreeGrafter"/>
</dbReference>
<organism evidence="10">
    <name type="scientific">Cladocopium goreaui</name>
    <dbReference type="NCBI Taxonomy" id="2562237"/>
    <lineage>
        <taxon>Eukaryota</taxon>
        <taxon>Sar</taxon>
        <taxon>Alveolata</taxon>
        <taxon>Dinophyceae</taxon>
        <taxon>Suessiales</taxon>
        <taxon>Symbiodiniaceae</taxon>
        <taxon>Cladocopium</taxon>
    </lineage>
</organism>
<evidence type="ECO:0000256" key="7">
    <source>
        <dbReference type="SAM" id="Phobius"/>
    </source>
</evidence>
<evidence type="ECO:0000259" key="8">
    <source>
        <dbReference type="PROSITE" id="PS50042"/>
    </source>
</evidence>
<dbReference type="CDD" id="cd00038">
    <property type="entry name" value="CAP_ED"/>
    <property type="match status" value="1"/>
</dbReference>
<dbReference type="GO" id="GO:0033699">
    <property type="term" value="F:DNA 5'-adenosine monophosphate hydrolase activity"/>
    <property type="evidence" value="ECO:0007669"/>
    <property type="project" value="TreeGrafter"/>
</dbReference>
<evidence type="ECO:0000256" key="2">
    <source>
        <dbReference type="ARBA" id="ARBA00022723"/>
    </source>
</evidence>
<dbReference type="GO" id="GO:0046872">
    <property type="term" value="F:metal ion binding"/>
    <property type="evidence" value="ECO:0007669"/>
    <property type="project" value="UniProtKB-KW"/>
</dbReference>
<dbReference type="GO" id="GO:1990165">
    <property type="term" value="F:single-strand break-containing DNA binding"/>
    <property type="evidence" value="ECO:0007669"/>
    <property type="project" value="TreeGrafter"/>
</dbReference>
<evidence type="ECO:0000313" key="12">
    <source>
        <dbReference type="EMBL" id="CAL4767354.1"/>
    </source>
</evidence>
<dbReference type="Proteomes" id="UP001152797">
    <property type="component" value="Unassembled WGS sequence"/>
</dbReference>
<gene>
    <name evidence="10" type="ORF">C1SCF055_LOCUS7951</name>
</gene>
<dbReference type="Pfam" id="PF11969">
    <property type="entry name" value="DcpS_C"/>
    <property type="match status" value="1"/>
</dbReference>
<keyword evidence="7" id="KW-0472">Membrane</keyword>
<dbReference type="PROSITE" id="PS50042">
    <property type="entry name" value="CNMP_BINDING_3"/>
    <property type="match status" value="1"/>
</dbReference>
<sequence length="570" mass="63012">MLVPPHGRSSRALIAVASSSVGAACFSAGFHLKAVRSHVRRQVQLRSLPPAFARTPVSDQLVIWQPLFAALLIFSSYAFIIWKSNRATESRDKRMSKELELRRLRGAQLVRGGGADVEACEAELESLREEEKRDRELIGFGTATPTSRRYSLELSSLPQTDVSREYMLMVPRQPKIDPKSSAPLSSSDEWIESLAVLVFTLVLAADASMFAINPIFQDAPIPLVHALSDRLVDTTFKDGEVILQDGEVFQTGKSFVYFIVKGQVEIWKEGNFIMLLQQGETFGELAALRKLPFRQATAKAKGAVACRADMGAANADADAALSRTLDGASLKALVPNAGPLNCRGNWTLVLEQALDRIEAGDKTLDPHVVHQTEEFVTIHDGYPKAAVHLLVLPRARVAALEKLTREHLPMLMRLSSYVAWLLQQVEGRPGDPGVGWIHGVHSVPSLKQLHVHVMTLDLNSPCMKNAKHFSSFLPPFLVSLDSVIRALQDGVFADRSLKKLEEDMKKRSLCCHRCGADFGRGFAQLKRHLSACATSPEPFWPSPRLWLEEPAPRGCKRTIEGNDVHTIDLT</sequence>
<dbReference type="InterPro" id="IPR032566">
    <property type="entry name" value="Znf-C2HE"/>
</dbReference>
<dbReference type="Pfam" id="PF16278">
    <property type="entry name" value="zf-C2HE"/>
    <property type="match status" value="1"/>
</dbReference>
<dbReference type="GO" id="GO:0003697">
    <property type="term" value="F:single-stranded DNA binding"/>
    <property type="evidence" value="ECO:0007669"/>
    <property type="project" value="TreeGrafter"/>
</dbReference>
<dbReference type="Pfam" id="PF00027">
    <property type="entry name" value="cNMP_binding"/>
    <property type="match status" value="1"/>
</dbReference>
<dbReference type="AlphaFoldDB" id="A0A9P1BUS0"/>
<protein>
    <submittedName>
        <fullName evidence="12">Aprataxin (Forkhead-associated domain histidi ne triad-like protein) (FHA-HIT)</fullName>
    </submittedName>
</protein>
<dbReference type="OrthoDB" id="445990at2759"/>
<dbReference type="GO" id="GO:0005634">
    <property type="term" value="C:nucleus"/>
    <property type="evidence" value="ECO:0007669"/>
    <property type="project" value="UniProtKB-SubCell"/>
</dbReference>
<dbReference type="PROSITE" id="PS51084">
    <property type="entry name" value="HIT_2"/>
    <property type="match status" value="1"/>
</dbReference>
<evidence type="ECO:0000313" key="10">
    <source>
        <dbReference type="EMBL" id="CAI3980042.1"/>
    </source>
</evidence>
<dbReference type="SMART" id="SM00100">
    <property type="entry name" value="cNMP"/>
    <property type="match status" value="1"/>
</dbReference>
<keyword evidence="7" id="KW-1133">Transmembrane helix</keyword>
<dbReference type="EMBL" id="CAMXCT030000533">
    <property type="protein sequence ID" value="CAL4767354.1"/>
    <property type="molecule type" value="Genomic_DNA"/>
</dbReference>
<evidence type="ECO:0000256" key="3">
    <source>
        <dbReference type="ARBA" id="ARBA00022833"/>
    </source>
</evidence>
<dbReference type="InterPro" id="IPR036265">
    <property type="entry name" value="HIT-like_sf"/>
</dbReference>
<dbReference type="Gene3D" id="3.30.428.10">
    <property type="entry name" value="HIT-like"/>
    <property type="match status" value="1"/>
</dbReference>
<evidence type="ECO:0000256" key="6">
    <source>
        <dbReference type="PROSITE-ProRule" id="PRU00464"/>
    </source>
</evidence>
<dbReference type="InterPro" id="IPR014710">
    <property type="entry name" value="RmlC-like_jellyroll"/>
</dbReference>
<feature type="transmembrane region" description="Helical" evidence="7">
    <location>
        <begin position="12"/>
        <end position="32"/>
    </location>
</feature>
<dbReference type="SUPFAM" id="SSF54197">
    <property type="entry name" value="HIT-like"/>
    <property type="match status" value="1"/>
</dbReference>
<dbReference type="Gene3D" id="2.60.120.10">
    <property type="entry name" value="Jelly Rolls"/>
    <property type="match status" value="1"/>
</dbReference>
<keyword evidence="13" id="KW-1185">Reference proteome</keyword>
<dbReference type="EMBL" id="CAMXCT020000533">
    <property type="protein sequence ID" value="CAL1133417.1"/>
    <property type="molecule type" value="Genomic_DNA"/>
</dbReference>
<evidence type="ECO:0000259" key="9">
    <source>
        <dbReference type="PROSITE" id="PS51084"/>
    </source>
</evidence>
<reference evidence="11" key="2">
    <citation type="submission" date="2024-04" db="EMBL/GenBank/DDBJ databases">
        <authorList>
            <person name="Chen Y."/>
            <person name="Shah S."/>
            <person name="Dougan E. K."/>
            <person name="Thang M."/>
            <person name="Chan C."/>
        </authorList>
    </citation>
    <scope>NUCLEOTIDE SEQUENCE [LARGE SCALE GENOMIC DNA]</scope>
</reference>
<keyword evidence="3" id="KW-0862">Zinc</keyword>
<dbReference type="InterPro" id="IPR011146">
    <property type="entry name" value="HIT-like"/>
</dbReference>
<feature type="transmembrane region" description="Helical" evidence="7">
    <location>
        <begin position="62"/>
        <end position="82"/>
    </location>
</feature>
<keyword evidence="2" id="KW-0479">Metal-binding</keyword>
<keyword evidence="7" id="KW-0812">Transmembrane</keyword>
<evidence type="ECO:0000313" key="13">
    <source>
        <dbReference type="Proteomes" id="UP001152797"/>
    </source>
</evidence>
<evidence type="ECO:0000256" key="5">
    <source>
        <dbReference type="ARBA" id="ARBA00023242"/>
    </source>
</evidence>
<dbReference type="GO" id="GO:0000012">
    <property type="term" value="P:single strand break repair"/>
    <property type="evidence" value="ECO:0007669"/>
    <property type="project" value="TreeGrafter"/>
</dbReference>
<dbReference type="EMBL" id="CAMXCT010000533">
    <property type="protein sequence ID" value="CAI3980042.1"/>
    <property type="molecule type" value="Genomic_DNA"/>
</dbReference>
<dbReference type="PANTHER" id="PTHR12486">
    <property type="entry name" value="APRATAXIN-RELATED"/>
    <property type="match status" value="1"/>
</dbReference>
<comment type="caution">
    <text evidence="10">The sequence shown here is derived from an EMBL/GenBank/DDBJ whole genome shotgun (WGS) entry which is preliminary data.</text>
</comment>
<evidence type="ECO:0000256" key="4">
    <source>
        <dbReference type="ARBA" id="ARBA00023125"/>
    </source>
</evidence>
<evidence type="ECO:0000313" key="11">
    <source>
        <dbReference type="EMBL" id="CAL1133417.1"/>
    </source>
</evidence>